<feature type="compositionally biased region" description="Basic residues" evidence="1">
    <location>
        <begin position="7"/>
        <end position="31"/>
    </location>
</feature>
<accession>A0A1I7ZNU3</accession>
<dbReference type="Proteomes" id="UP000095287">
    <property type="component" value="Unplaced"/>
</dbReference>
<dbReference type="WBParaSite" id="L893_g28294.t1">
    <property type="protein sequence ID" value="L893_g28294.t1"/>
    <property type="gene ID" value="L893_g28294"/>
</dbReference>
<name>A0A1I7ZNU3_9BILA</name>
<evidence type="ECO:0000313" key="2">
    <source>
        <dbReference type="Proteomes" id="UP000095287"/>
    </source>
</evidence>
<keyword evidence="2" id="KW-1185">Reference proteome</keyword>
<feature type="compositionally biased region" description="Basic and acidic residues" evidence="1">
    <location>
        <begin position="32"/>
        <end position="44"/>
    </location>
</feature>
<reference evidence="3" key="1">
    <citation type="submission" date="2016-11" db="UniProtKB">
        <authorList>
            <consortium name="WormBaseParasite"/>
        </authorList>
    </citation>
    <scope>IDENTIFICATION</scope>
</reference>
<organism evidence="2 3">
    <name type="scientific">Steinernema glaseri</name>
    <dbReference type="NCBI Taxonomy" id="37863"/>
    <lineage>
        <taxon>Eukaryota</taxon>
        <taxon>Metazoa</taxon>
        <taxon>Ecdysozoa</taxon>
        <taxon>Nematoda</taxon>
        <taxon>Chromadorea</taxon>
        <taxon>Rhabditida</taxon>
        <taxon>Tylenchina</taxon>
        <taxon>Panagrolaimomorpha</taxon>
        <taxon>Strongyloidoidea</taxon>
        <taxon>Steinernematidae</taxon>
        <taxon>Steinernema</taxon>
    </lineage>
</organism>
<feature type="region of interest" description="Disordered" evidence="1">
    <location>
        <begin position="1"/>
        <end position="48"/>
    </location>
</feature>
<dbReference type="AlphaFoldDB" id="A0A1I7ZNU3"/>
<protein>
    <submittedName>
        <fullName evidence="3">Uncharacterized protein</fullName>
    </submittedName>
</protein>
<evidence type="ECO:0000313" key="3">
    <source>
        <dbReference type="WBParaSite" id="L893_g28294.t1"/>
    </source>
</evidence>
<feature type="region of interest" description="Disordered" evidence="1">
    <location>
        <begin position="153"/>
        <end position="184"/>
    </location>
</feature>
<proteinExistence type="predicted"/>
<evidence type="ECO:0000256" key="1">
    <source>
        <dbReference type="SAM" id="MobiDB-lite"/>
    </source>
</evidence>
<sequence>MEPTADHRRRPGAAGTRKRRREPLQQRHRGVHAAEEGQPSRRAPDVGLSLRQAELLPQVRQRRPPRLLELLVRGQRRGARVAVEGAGHKEAGPPPRAPTPPLPRHLDELAVRPQHGTRLLLVDPSLAQLGVADGTRRPRRLRLLRLASCRARQRAGPAPHVLPEGHRPLERSGVSLPAPGARPGDHGLQCRLQAPLASDSQIGGAGGEVALAARGALLRAASSDEDKELLPGPGLRVPNRAPDGLLRRRLPLHDRLRHSLQPMSSDMTFPIINIYKTGGQGVHSKGISPN</sequence>